<dbReference type="RefSeq" id="WP_034714604.1">
    <property type="nucleotide sequence ID" value="NZ_JPRH01000010.1"/>
</dbReference>
<dbReference type="AlphaFoldDB" id="A0A086A1L1"/>
<comment type="caution">
    <text evidence="1">The sequence shown here is derived from an EMBL/GenBank/DDBJ whole genome shotgun (WGS) entry which is preliminary data.</text>
</comment>
<gene>
    <name evidence="1" type="ORF">IW15_19765</name>
</gene>
<protein>
    <submittedName>
        <fullName evidence="1">Uncharacterized protein</fullName>
    </submittedName>
</protein>
<accession>A0A086A1L1</accession>
<dbReference type="InterPro" id="IPR046732">
    <property type="entry name" value="DUF6624"/>
</dbReference>
<organism evidence="1 2">
    <name type="scientific">Chryseobacterium soli</name>
    <dbReference type="NCBI Taxonomy" id="445961"/>
    <lineage>
        <taxon>Bacteria</taxon>
        <taxon>Pseudomonadati</taxon>
        <taxon>Bacteroidota</taxon>
        <taxon>Flavobacteriia</taxon>
        <taxon>Flavobacteriales</taxon>
        <taxon>Weeksellaceae</taxon>
        <taxon>Chryseobacterium group</taxon>
        <taxon>Chryseobacterium</taxon>
    </lineage>
</organism>
<dbReference type="eggNOG" id="COG2259">
    <property type="taxonomic scope" value="Bacteria"/>
</dbReference>
<reference evidence="1 2" key="1">
    <citation type="submission" date="2014-07" db="EMBL/GenBank/DDBJ databases">
        <title>Genome of Chryseobacterium soli DSM 19298.</title>
        <authorList>
            <person name="Stropko S.J."/>
            <person name="Pipes S.E."/>
            <person name="Newman J."/>
        </authorList>
    </citation>
    <scope>NUCLEOTIDE SEQUENCE [LARGE SCALE GENOMIC DNA]</scope>
    <source>
        <strain evidence="1 2">DSM 19298</strain>
    </source>
</reference>
<dbReference type="STRING" id="445961.IW15_19765"/>
<dbReference type="EMBL" id="JPRH01000010">
    <property type="protein sequence ID" value="KFF10575.1"/>
    <property type="molecule type" value="Genomic_DNA"/>
</dbReference>
<keyword evidence="2" id="KW-1185">Reference proteome</keyword>
<name>A0A086A1L1_9FLAO</name>
<evidence type="ECO:0000313" key="1">
    <source>
        <dbReference type="EMBL" id="KFF10575.1"/>
    </source>
</evidence>
<sequence>MKNNFSRQLLELSEYDLSVRDRLLKENKLAGGYHPEMESVHRDNAQKLREIIRLIGFPTISKVGKEANKAAWLIVQHAISEPQLMKEAYQLMLQNSNDNDLKSMAYLFDRIQFFQGKPQKFGTQLNSDGTIYPVISKDQINELRIKNNLPILSPEEIDRIPPIEDIEKIENENPDYLLWRKKVGWIQ</sequence>
<dbReference type="Pfam" id="PF20329">
    <property type="entry name" value="DUF6624"/>
    <property type="match status" value="1"/>
</dbReference>
<evidence type="ECO:0000313" key="2">
    <source>
        <dbReference type="Proteomes" id="UP000028705"/>
    </source>
</evidence>
<proteinExistence type="predicted"/>
<dbReference type="OrthoDB" id="2989458at2"/>
<dbReference type="Proteomes" id="UP000028705">
    <property type="component" value="Unassembled WGS sequence"/>
</dbReference>